<keyword evidence="6 8" id="KW-0472">Membrane</keyword>
<dbReference type="Pfam" id="PF01105">
    <property type="entry name" value="EMP24_GP25L"/>
    <property type="match status" value="1"/>
</dbReference>
<dbReference type="InterPro" id="IPR009038">
    <property type="entry name" value="GOLD_dom"/>
</dbReference>
<dbReference type="InterPro" id="IPR015720">
    <property type="entry name" value="Emp24-like"/>
</dbReference>
<feature type="signal peptide" evidence="9">
    <location>
        <begin position="1"/>
        <end position="22"/>
    </location>
</feature>
<evidence type="ECO:0000313" key="11">
    <source>
        <dbReference type="EMBL" id="KAG8457248.1"/>
    </source>
</evidence>
<feature type="chain" id="PRO_5035391769" description="GOLD domain-containing protein" evidence="9">
    <location>
        <begin position="23"/>
        <end position="202"/>
    </location>
</feature>
<evidence type="ECO:0000313" key="12">
    <source>
        <dbReference type="EMBL" id="KAG8462040.1"/>
    </source>
</evidence>
<dbReference type="EMBL" id="JAGTXO010000022">
    <property type="protein sequence ID" value="KAG8462040.1"/>
    <property type="molecule type" value="Genomic_DNA"/>
</dbReference>
<evidence type="ECO:0000256" key="2">
    <source>
        <dbReference type="ARBA" id="ARBA00007104"/>
    </source>
</evidence>
<evidence type="ECO:0000256" key="1">
    <source>
        <dbReference type="ARBA" id="ARBA00004479"/>
    </source>
</evidence>
<evidence type="ECO:0000259" key="10">
    <source>
        <dbReference type="PROSITE" id="PS50866"/>
    </source>
</evidence>
<dbReference type="PROSITE" id="PS50866">
    <property type="entry name" value="GOLD"/>
    <property type="match status" value="1"/>
</dbReference>
<feature type="transmembrane region" description="Helical" evidence="8">
    <location>
        <begin position="170"/>
        <end position="192"/>
    </location>
</feature>
<evidence type="ECO:0000256" key="8">
    <source>
        <dbReference type="SAM" id="Phobius"/>
    </source>
</evidence>
<evidence type="ECO:0000256" key="7">
    <source>
        <dbReference type="RuleBase" id="RU003827"/>
    </source>
</evidence>
<evidence type="ECO:0000256" key="9">
    <source>
        <dbReference type="SAM" id="SignalP"/>
    </source>
</evidence>
<evidence type="ECO:0000256" key="5">
    <source>
        <dbReference type="ARBA" id="ARBA00022989"/>
    </source>
</evidence>
<sequence>MARARGALGRGCLLCALGATGATQFWVEPQSARCISEELPEKALFTGDYSIEPTDGFAGSVKVLGPLDAVLFERQTSDPHHFSVTSETTGVHKVCFANDNPVRRRVVITLRKGLEVDDHSQIARKDHVEQIEKQLDRMREMAMAIKEEMIYMRGREEEMRDTNESTNTRVLWFNIMTLTLIGAMGLWQIYYLKRYFQMKKLI</sequence>
<accession>A0A8J5XMW3</accession>
<keyword evidence="4 9" id="KW-0732">Signal</keyword>
<proteinExistence type="inferred from homology"/>
<dbReference type="GO" id="GO:0016020">
    <property type="term" value="C:membrane"/>
    <property type="evidence" value="ECO:0007669"/>
    <property type="project" value="UniProtKB-SubCell"/>
</dbReference>
<evidence type="ECO:0000256" key="6">
    <source>
        <dbReference type="ARBA" id="ARBA00023136"/>
    </source>
</evidence>
<comment type="subcellular location">
    <subcellularLocation>
        <location evidence="1 7">Membrane</location>
        <topology evidence="1 7">Single-pass type I membrane protein</topology>
    </subcellularLocation>
</comment>
<gene>
    <name evidence="11" type="ORF">KFE25_009827</name>
    <name evidence="12" type="ORF">KFE25_011490</name>
</gene>
<reference evidence="12" key="1">
    <citation type="submission" date="2021-05" db="EMBL/GenBank/DDBJ databases">
        <title>The genome of the haptophyte Pavlova lutheri (Diacronema luteri, Pavlovales) - a model for lipid biosynthesis in eukaryotic algae.</title>
        <authorList>
            <person name="Hulatt C.J."/>
            <person name="Posewitz M.C."/>
        </authorList>
    </citation>
    <scope>NUCLEOTIDE SEQUENCE</scope>
    <source>
        <strain evidence="12">NIVA-4/92</strain>
    </source>
</reference>
<dbReference type="PANTHER" id="PTHR22811">
    <property type="entry name" value="TRANSMEMBRANE EMP24 DOMAIN-CONTAINING PROTEIN"/>
    <property type="match status" value="1"/>
</dbReference>
<keyword evidence="13" id="KW-1185">Reference proteome</keyword>
<organism evidence="12 13">
    <name type="scientific">Diacronema lutheri</name>
    <name type="common">Unicellular marine alga</name>
    <name type="synonym">Monochrysis lutheri</name>
    <dbReference type="NCBI Taxonomy" id="2081491"/>
    <lineage>
        <taxon>Eukaryota</taxon>
        <taxon>Haptista</taxon>
        <taxon>Haptophyta</taxon>
        <taxon>Pavlovophyceae</taxon>
        <taxon>Pavlovales</taxon>
        <taxon>Pavlovaceae</taxon>
        <taxon>Diacronema</taxon>
    </lineage>
</organism>
<comment type="caution">
    <text evidence="12">The sequence shown here is derived from an EMBL/GenBank/DDBJ whole genome shotgun (WGS) entry which is preliminary data.</text>
</comment>
<keyword evidence="3 7" id="KW-0812">Transmembrane</keyword>
<dbReference type="OrthoDB" id="759142at2759"/>
<comment type="similarity">
    <text evidence="2 7">Belongs to the EMP24/GP25L family.</text>
</comment>
<name>A0A8J5XMW3_DIALT</name>
<feature type="domain" description="GOLD" evidence="10">
    <location>
        <begin position="32"/>
        <end position="137"/>
    </location>
</feature>
<evidence type="ECO:0000256" key="4">
    <source>
        <dbReference type="ARBA" id="ARBA00022729"/>
    </source>
</evidence>
<dbReference type="AlphaFoldDB" id="A0A8J5XMW3"/>
<dbReference type="EMBL" id="JAGTXO010000077">
    <property type="protein sequence ID" value="KAG8457248.1"/>
    <property type="molecule type" value="Genomic_DNA"/>
</dbReference>
<dbReference type="Proteomes" id="UP000751190">
    <property type="component" value="Unassembled WGS sequence"/>
</dbReference>
<dbReference type="OMA" id="DVFEACF"/>
<evidence type="ECO:0000256" key="3">
    <source>
        <dbReference type="ARBA" id="ARBA00022692"/>
    </source>
</evidence>
<evidence type="ECO:0000313" key="13">
    <source>
        <dbReference type="Proteomes" id="UP000751190"/>
    </source>
</evidence>
<keyword evidence="5 8" id="KW-1133">Transmembrane helix</keyword>
<dbReference type="SMART" id="SM01190">
    <property type="entry name" value="EMP24_GP25L"/>
    <property type="match status" value="1"/>
</dbReference>
<protein>
    <recommendedName>
        <fullName evidence="10">GOLD domain-containing protein</fullName>
    </recommendedName>
</protein>